<organism evidence="2 3">
    <name type="scientific">Actinocrispum wychmicini</name>
    <dbReference type="NCBI Taxonomy" id="1213861"/>
    <lineage>
        <taxon>Bacteria</taxon>
        <taxon>Bacillati</taxon>
        <taxon>Actinomycetota</taxon>
        <taxon>Actinomycetes</taxon>
        <taxon>Pseudonocardiales</taxon>
        <taxon>Pseudonocardiaceae</taxon>
        <taxon>Actinocrispum</taxon>
    </lineage>
</organism>
<dbReference type="RefSeq" id="WP_132119019.1">
    <property type="nucleotide sequence ID" value="NZ_SLWS01000005.1"/>
</dbReference>
<keyword evidence="3" id="KW-1185">Reference proteome</keyword>
<dbReference type="InterPro" id="IPR007421">
    <property type="entry name" value="Schlafen_AlbA_2_dom"/>
</dbReference>
<dbReference type="AlphaFoldDB" id="A0A4R2JVY7"/>
<dbReference type="InterPro" id="IPR038461">
    <property type="entry name" value="Schlafen_AlbA_2_dom_sf"/>
</dbReference>
<protein>
    <submittedName>
        <fullName evidence="2">Putative DNA-binding protein</fullName>
    </submittedName>
</protein>
<dbReference type="GO" id="GO:0003677">
    <property type="term" value="F:DNA binding"/>
    <property type="evidence" value="ECO:0007669"/>
    <property type="project" value="UniProtKB-KW"/>
</dbReference>
<dbReference type="EMBL" id="SLWS01000005">
    <property type="protein sequence ID" value="TCO58335.1"/>
    <property type="molecule type" value="Genomic_DNA"/>
</dbReference>
<keyword evidence="2" id="KW-0238">DNA-binding</keyword>
<dbReference type="OrthoDB" id="3188432at2"/>
<evidence type="ECO:0000259" key="1">
    <source>
        <dbReference type="Pfam" id="PF04326"/>
    </source>
</evidence>
<name>A0A4R2JVY7_9PSEU</name>
<proteinExistence type="predicted"/>
<gene>
    <name evidence="2" type="ORF">EV192_105400</name>
</gene>
<sequence>MTVRFSSIHAALGVTGTLDYDLVLKAIDDKVAEDERLDWKRELSTDGDETAKDVAAFANSRGGLLVYGVAEERSTGRAATAMPVSLAEGEQRRIRAWLSTRINPMVSGVEFLALPQPGSASQGFLVISVPESPDAPHGIGKDNTLGFPYRVGTQTFWMREFDLDRAYRERFARQASQETRLAELIDHVADQVDVHSGCWLVGAAHPSVPVPSTTPAPDRDATVATLQHALQLGVNIAPASNRRAEVIRALDNNALNPRVGLRRWVAATQTNRTPEGLSDQVHIELHHDGSTVLATRLDGWYRDSIKGKCCVPDYMVTGFAVDLVALVQSTAEASGFTGHTLLRVDLLRSDESPFALIAPDRHGGNFTQPFWTRDVRRFIPAVTVAPRTDVVDQMRAIARAIATDVVSQFGYPGQDLQW</sequence>
<feature type="domain" description="Schlafen AlbA-2" evidence="1">
    <location>
        <begin position="33"/>
        <end position="155"/>
    </location>
</feature>
<comment type="caution">
    <text evidence="2">The sequence shown here is derived from an EMBL/GenBank/DDBJ whole genome shotgun (WGS) entry which is preliminary data.</text>
</comment>
<dbReference type="Pfam" id="PF04326">
    <property type="entry name" value="SLFN_AlbA_2"/>
    <property type="match status" value="1"/>
</dbReference>
<reference evidence="2 3" key="1">
    <citation type="submission" date="2019-03" db="EMBL/GenBank/DDBJ databases">
        <title>Genomic Encyclopedia of Type Strains, Phase IV (KMG-IV): sequencing the most valuable type-strain genomes for metagenomic binning, comparative biology and taxonomic classification.</title>
        <authorList>
            <person name="Goeker M."/>
        </authorList>
    </citation>
    <scope>NUCLEOTIDE SEQUENCE [LARGE SCALE GENOMIC DNA]</scope>
    <source>
        <strain evidence="2 3">DSM 45934</strain>
    </source>
</reference>
<accession>A0A4R2JVY7</accession>
<dbReference type="Gene3D" id="3.30.950.30">
    <property type="entry name" value="Schlafen, AAA domain"/>
    <property type="match status" value="1"/>
</dbReference>
<evidence type="ECO:0000313" key="3">
    <source>
        <dbReference type="Proteomes" id="UP000295680"/>
    </source>
</evidence>
<evidence type="ECO:0000313" key="2">
    <source>
        <dbReference type="EMBL" id="TCO58335.1"/>
    </source>
</evidence>
<dbReference type="Proteomes" id="UP000295680">
    <property type="component" value="Unassembled WGS sequence"/>
</dbReference>